<dbReference type="InterPro" id="IPR051326">
    <property type="entry name" value="Kynurenine-oxoglutarate_AT"/>
</dbReference>
<evidence type="ECO:0000259" key="5">
    <source>
        <dbReference type="Pfam" id="PF00155"/>
    </source>
</evidence>
<dbReference type="InterPro" id="IPR015424">
    <property type="entry name" value="PyrdxlP-dep_Trfase"/>
</dbReference>
<proteinExistence type="predicted"/>
<dbReference type="Pfam" id="PF00155">
    <property type="entry name" value="Aminotran_1_2"/>
    <property type="match status" value="1"/>
</dbReference>
<evidence type="ECO:0000256" key="3">
    <source>
        <dbReference type="ARBA" id="ARBA00022679"/>
    </source>
</evidence>
<feature type="domain" description="Aminotransferase class I/classII large" evidence="5">
    <location>
        <begin position="5"/>
        <end position="373"/>
    </location>
</feature>
<organism evidence="6 7">
    <name type="scientific">Cyclostephanos tholiformis</name>
    <dbReference type="NCBI Taxonomy" id="382380"/>
    <lineage>
        <taxon>Eukaryota</taxon>
        <taxon>Sar</taxon>
        <taxon>Stramenopiles</taxon>
        <taxon>Ochrophyta</taxon>
        <taxon>Bacillariophyta</taxon>
        <taxon>Coscinodiscophyceae</taxon>
        <taxon>Thalassiosirophycidae</taxon>
        <taxon>Stephanodiscales</taxon>
        <taxon>Stephanodiscaceae</taxon>
        <taxon>Cyclostephanos</taxon>
    </lineage>
</organism>
<comment type="cofactor">
    <cofactor evidence="1">
        <name>pyridoxal 5'-phosphate</name>
        <dbReference type="ChEBI" id="CHEBI:597326"/>
    </cofactor>
</comment>
<comment type="caution">
    <text evidence="6">The sequence shown here is derived from an EMBL/GenBank/DDBJ whole genome shotgun (WGS) entry which is preliminary data.</text>
</comment>
<name>A0ABD3RFH5_9STRA</name>
<dbReference type="PANTHER" id="PTHR43807">
    <property type="entry name" value="FI04487P"/>
    <property type="match status" value="1"/>
</dbReference>
<dbReference type="CDD" id="cd00609">
    <property type="entry name" value="AAT_like"/>
    <property type="match status" value="1"/>
</dbReference>
<dbReference type="PANTHER" id="PTHR43807:SF20">
    <property type="entry name" value="FI04487P"/>
    <property type="match status" value="1"/>
</dbReference>
<evidence type="ECO:0000256" key="4">
    <source>
        <dbReference type="ARBA" id="ARBA00022898"/>
    </source>
</evidence>
<sequence>MDRQIDPMGEVAVTVGASQALYLCLQTLVEPGVCDEVVLFEPFFDLYANQIRLAGGKPIYVPLTFVPASSSRIKGGGGGTWMLESERLRERVSYAKTCAVILNSPHNPTGKVFTYGEMLSISKIVMNDAGPKCVVISDEVYKYIVHSPPKEEEEEEEEVVVVVEGQDGGEKMAGNTTNRIVGRRGGIGRTITASCRGHVHFASLPDMWDRTITVSSAGKTFSATGWQVGWCIGPSRLISPIHRLLPYVQFCASTVMQEALARTLPCADEPYMGHDNYYDYLNDKYRRKRDLLSRALKDVGFEVPDYEKNPGWGGFFIFARITPRVREALPSYRLEAPFSINAAAPGGEARLDWALCQWMAEEIGVLCIPSSPFFSREGPGGCVGRIH</sequence>
<evidence type="ECO:0000256" key="1">
    <source>
        <dbReference type="ARBA" id="ARBA00001933"/>
    </source>
</evidence>
<keyword evidence="7" id="KW-1185">Reference proteome</keyword>
<dbReference type="SUPFAM" id="SSF53383">
    <property type="entry name" value="PLP-dependent transferases"/>
    <property type="match status" value="1"/>
</dbReference>
<dbReference type="AlphaFoldDB" id="A0ABD3RFH5"/>
<evidence type="ECO:0000313" key="7">
    <source>
        <dbReference type="Proteomes" id="UP001530377"/>
    </source>
</evidence>
<dbReference type="Gene3D" id="3.90.1150.10">
    <property type="entry name" value="Aspartate Aminotransferase, domain 1"/>
    <property type="match status" value="1"/>
</dbReference>
<dbReference type="EMBL" id="JALLPB020000282">
    <property type="protein sequence ID" value="KAL3811087.1"/>
    <property type="molecule type" value="Genomic_DNA"/>
</dbReference>
<evidence type="ECO:0000256" key="2">
    <source>
        <dbReference type="ARBA" id="ARBA00022576"/>
    </source>
</evidence>
<dbReference type="InterPro" id="IPR015422">
    <property type="entry name" value="PyrdxlP-dep_Trfase_small"/>
</dbReference>
<dbReference type="Gene3D" id="3.40.640.10">
    <property type="entry name" value="Type I PLP-dependent aspartate aminotransferase-like (Major domain)"/>
    <property type="match status" value="2"/>
</dbReference>
<reference evidence="6 7" key="1">
    <citation type="submission" date="2024-10" db="EMBL/GenBank/DDBJ databases">
        <title>Updated reference genomes for cyclostephanoid diatoms.</title>
        <authorList>
            <person name="Roberts W.R."/>
            <person name="Alverson A.J."/>
        </authorList>
    </citation>
    <scope>NUCLEOTIDE SEQUENCE [LARGE SCALE GENOMIC DNA]</scope>
    <source>
        <strain evidence="6 7">AJA228-03</strain>
    </source>
</reference>
<dbReference type="InterPro" id="IPR015421">
    <property type="entry name" value="PyrdxlP-dep_Trfase_major"/>
</dbReference>
<keyword evidence="3" id="KW-0808">Transferase</keyword>
<keyword evidence="2" id="KW-0032">Aminotransferase</keyword>
<evidence type="ECO:0000313" key="6">
    <source>
        <dbReference type="EMBL" id="KAL3811087.1"/>
    </source>
</evidence>
<keyword evidence="4" id="KW-0663">Pyridoxal phosphate</keyword>
<dbReference type="GO" id="GO:0008483">
    <property type="term" value="F:transaminase activity"/>
    <property type="evidence" value="ECO:0007669"/>
    <property type="project" value="UniProtKB-KW"/>
</dbReference>
<dbReference type="Proteomes" id="UP001530377">
    <property type="component" value="Unassembled WGS sequence"/>
</dbReference>
<dbReference type="InterPro" id="IPR004839">
    <property type="entry name" value="Aminotransferase_I/II_large"/>
</dbReference>
<accession>A0ABD3RFH5</accession>
<gene>
    <name evidence="6" type="ORF">ACHAXA_008064</name>
</gene>
<protein>
    <recommendedName>
        <fullName evidence="5">Aminotransferase class I/classII large domain-containing protein</fullName>
    </recommendedName>
</protein>